<reference evidence="4" key="1">
    <citation type="journal article" date="2023" name="Mol. Biol. Evol.">
        <title>Third-Generation Sequencing Reveals the Adaptive Role of the Epigenome in Three Deep-Sea Polychaetes.</title>
        <authorList>
            <person name="Perez M."/>
            <person name="Aroh O."/>
            <person name="Sun Y."/>
            <person name="Lan Y."/>
            <person name="Juniper S.K."/>
            <person name="Young C.R."/>
            <person name="Angers B."/>
            <person name="Qian P.Y."/>
        </authorList>
    </citation>
    <scope>NUCLEOTIDE SEQUENCE</scope>
    <source>
        <strain evidence="4">P08H-3</strain>
    </source>
</reference>
<evidence type="ECO:0000313" key="5">
    <source>
        <dbReference type="Proteomes" id="UP001208570"/>
    </source>
</evidence>
<accession>A0AAD9JEX6</accession>
<keyword evidence="5" id="KW-1185">Reference proteome</keyword>
<keyword evidence="3" id="KW-0732">Signal</keyword>
<keyword evidence="2" id="KW-0472">Membrane</keyword>
<evidence type="ECO:0000256" key="1">
    <source>
        <dbReference type="SAM" id="MobiDB-lite"/>
    </source>
</evidence>
<proteinExistence type="predicted"/>
<keyword evidence="2" id="KW-1133">Transmembrane helix</keyword>
<feature type="transmembrane region" description="Helical" evidence="2">
    <location>
        <begin position="177"/>
        <end position="202"/>
    </location>
</feature>
<gene>
    <name evidence="4" type="ORF">LSH36_366g05013</name>
</gene>
<dbReference type="EMBL" id="JAODUP010000366">
    <property type="protein sequence ID" value="KAK2151363.1"/>
    <property type="molecule type" value="Genomic_DNA"/>
</dbReference>
<dbReference type="AlphaFoldDB" id="A0AAD9JEX6"/>
<keyword evidence="2" id="KW-0812">Transmembrane</keyword>
<protein>
    <recommendedName>
        <fullName evidence="6">CX domain-containing protein</fullName>
    </recommendedName>
</protein>
<evidence type="ECO:0000313" key="4">
    <source>
        <dbReference type="EMBL" id="KAK2151363.1"/>
    </source>
</evidence>
<dbReference type="Proteomes" id="UP001208570">
    <property type="component" value="Unassembled WGS sequence"/>
</dbReference>
<evidence type="ECO:0000256" key="3">
    <source>
        <dbReference type="SAM" id="SignalP"/>
    </source>
</evidence>
<evidence type="ECO:0008006" key="6">
    <source>
        <dbReference type="Google" id="ProtNLM"/>
    </source>
</evidence>
<comment type="caution">
    <text evidence="4">The sequence shown here is derived from an EMBL/GenBank/DDBJ whole genome shotgun (WGS) entry which is preliminary data.</text>
</comment>
<organism evidence="4 5">
    <name type="scientific">Paralvinella palmiformis</name>
    <dbReference type="NCBI Taxonomy" id="53620"/>
    <lineage>
        <taxon>Eukaryota</taxon>
        <taxon>Metazoa</taxon>
        <taxon>Spiralia</taxon>
        <taxon>Lophotrochozoa</taxon>
        <taxon>Annelida</taxon>
        <taxon>Polychaeta</taxon>
        <taxon>Sedentaria</taxon>
        <taxon>Canalipalpata</taxon>
        <taxon>Terebellida</taxon>
        <taxon>Terebelliformia</taxon>
        <taxon>Alvinellidae</taxon>
        <taxon>Paralvinella</taxon>
    </lineage>
</organism>
<feature type="chain" id="PRO_5042185188" description="CX domain-containing protein" evidence="3">
    <location>
        <begin position="25"/>
        <end position="252"/>
    </location>
</feature>
<name>A0AAD9JEX6_9ANNE</name>
<sequence length="252" mass="28775">MMTTILVVLYLLGGILSLIKDVDGFRFKYNRRFNPETLRYTPYAYSNYISYSPNKGWEQTSSYVKYVPDVRYARTYMFYRGPYTSYINTYYSMASSDTYKNRFVPSDALVCTNYDANNRGDVMGIFSCPNAWEPRNFTYCCGQDYAEFCCDQKPSTSRYGSELLVYALTNVQLMAKWITAVAAVAAIIAAIIIIVIIVICCVKKRKDKPEDRQIFGGHMPVMEHRETSAKSQQPMAATPAKDIAPFSYSTVQ</sequence>
<feature type="signal peptide" evidence="3">
    <location>
        <begin position="1"/>
        <end position="24"/>
    </location>
</feature>
<feature type="region of interest" description="Disordered" evidence="1">
    <location>
        <begin position="226"/>
        <end position="252"/>
    </location>
</feature>
<evidence type="ECO:0000256" key="2">
    <source>
        <dbReference type="SAM" id="Phobius"/>
    </source>
</evidence>